<reference evidence="1 2" key="1">
    <citation type="journal article" date="2015" name="Genome Biol. Evol.">
        <title>Comparative Genomics of Listeria Sensu Lato: Genus-Wide Differences in Evolutionary Dynamics and the Progressive Gain of Complex, Potentially Pathogenicity-Related Traits through Lateral Gene Transfer.</title>
        <authorList>
            <person name="Chiara M."/>
            <person name="Caruso M."/>
            <person name="D'Erchia A.M."/>
            <person name="Manzari C."/>
            <person name="Fraccalvieri R."/>
            <person name="Goffredo E."/>
            <person name="Latorre L."/>
            <person name="Miccolupo A."/>
            <person name="Padalino I."/>
            <person name="Santagada G."/>
            <person name="Chiocco D."/>
            <person name="Pesole G."/>
            <person name="Horner D.S."/>
            <person name="Parisi A."/>
        </authorList>
    </citation>
    <scope>NUCLEOTIDE SEQUENCE [LARGE SCALE GENOMIC DNA]</scope>
    <source>
        <strain evidence="1 2">1991</strain>
    </source>
</reference>
<evidence type="ECO:0000313" key="2">
    <source>
        <dbReference type="Proteomes" id="UP000052258"/>
    </source>
</evidence>
<dbReference type="Proteomes" id="UP000052258">
    <property type="component" value="Unassembled WGS sequence"/>
</dbReference>
<name>A0A0J8J4H2_9LIST</name>
<organism evidence="1 2">
    <name type="scientific">Listeria fleischmannii 1991</name>
    <dbReference type="NCBI Taxonomy" id="1430899"/>
    <lineage>
        <taxon>Bacteria</taxon>
        <taxon>Bacillati</taxon>
        <taxon>Bacillota</taxon>
        <taxon>Bacilli</taxon>
        <taxon>Bacillales</taxon>
        <taxon>Listeriaceae</taxon>
        <taxon>Listeria</taxon>
    </lineage>
</organism>
<protein>
    <submittedName>
        <fullName evidence="1">Uncharacterized protein</fullName>
    </submittedName>
</protein>
<proteinExistence type="predicted"/>
<sequence>MDSVSEKRTQHLQTLKKQQIQVEETLQTLWKKQYEQEWQEADFDVMRTEQRALQELLHNGWQGDNAQAFHYYIEDVQEQEQRTWKKDIQTEADVLKKGVSESKRKFIQLEEQQAQIRKELTS</sequence>
<comment type="caution">
    <text evidence="1">The sequence shown here is derived from an EMBL/GenBank/DDBJ whole genome shotgun (WGS) entry which is preliminary data.</text>
</comment>
<dbReference type="PATRIC" id="fig|1430899.3.peg.1809"/>
<accession>A0A0J8J4H2</accession>
<gene>
    <name evidence="1" type="ORF">X560_1772</name>
</gene>
<dbReference type="AlphaFoldDB" id="A0A0J8J4H2"/>
<dbReference type="RefSeq" id="WP_059140095.1">
    <property type="nucleotide sequence ID" value="NZ_KQ130616.1"/>
</dbReference>
<evidence type="ECO:0000313" key="1">
    <source>
        <dbReference type="EMBL" id="KMT59231.1"/>
    </source>
</evidence>
<dbReference type="OrthoDB" id="2365100at2"/>
<dbReference type="EMBL" id="AZHO01000021">
    <property type="protein sequence ID" value="KMT59231.1"/>
    <property type="molecule type" value="Genomic_DNA"/>
</dbReference>
<keyword evidence="2" id="KW-1185">Reference proteome</keyword>